<dbReference type="Proteomes" id="UP000185744">
    <property type="component" value="Unassembled WGS sequence"/>
</dbReference>
<comment type="function">
    <text evidence="1">Allows the formation of correctly charged Asn-tRNA(Asn) or Gln-tRNA(Gln) through the transamidation of misacylated Asp-tRNA(Asn) or Glu-tRNA(Gln) in organisms which lack either or both of asparaginyl-tRNA or glutaminyl-tRNA synthetases. The reaction takes place in the presence of glutamine and ATP through an activated phospho-Asp-tRNA(Asn) or phospho-Glu-tRNA(Gln).</text>
</comment>
<feature type="compositionally biased region" description="Basic and acidic residues" evidence="2">
    <location>
        <begin position="70"/>
        <end position="83"/>
    </location>
</feature>
<dbReference type="GO" id="GO:0006450">
    <property type="term" value="P:regulation of translational fidelity"/>
    <property type="evidence" value="ECO:0007669"/>
    <property type="project" value="InterPro"/>
</dbReference>
<proteinExistence type="inferred from homology"/>
<gene>
    <name evidence="1" type="primary">gatC</name>
    <name evidence="3" type="ORF">BTN85_1096</name>
</gene>
<dbReference type="PANTHER" id="PTHR15004">
    <property type="entry name" value="GLUTAMYL-TRNA(GLN) AMIDOTRANSFERASE SUBUNIT C, MITOCHONDRIAL"/>
    <property type="match status" value="1"/>
</dbReference>
<keyword evidence="1" id="KW-0648">Protein biosynthesis</keyword>
<dbReference type="EC" id="6.3.5.-" evidence="1"/>
<dbReference type="InterPro" id="IPR036113">
    <property type="entry name" value="Asp/Glu-ADT_sf_sub_c"/>
</dbReference>
<evidence type="ECO:0000313" key="4">
    <source>
        <dbReference type="Proteomes" id="UP000185744"/>
    </source>
</evidence>
<name>A0A1Q6DW58_METT1</name>
<dbReference type="PANTHER" id="PTHR15004:SF0">
    <property type="entry name" value="GLUTAMYL-TRNA(GLN) AMIDOTRANSFERASE SUBUNIT C, MITOCHONDRIAL"/>
    <property type="match status" value="1"/>
</dbReference>
<dbReference type="GO" id="GO:0070681">
    <property type="term" value="P:glutaminyl-tRNAGln biosynthesis via transamidation"/>
    <property type="evidence" value="ECO:0007669"/>
    <property type="project" value="TreeGrafter"/>
</dbReference>
<sequence length="101" mass="11722">MGFISDKEITEEDVKHIANLAKIDLDEVEIKKFKKQFNDILDYFNKIDEAETEGVEPTYHGLNLKNVTREDEVKDELSQKEALENANESEDGFFKSPRVKE</sequence>
<reference evidence="3" key="1">
    <citation type="submission" date="2016-12" db="EMBL/GenBank/DDBJ databases">
        <title>Discovery of methanogenic haloarchaea.</title>
        <authorList>
            <person name="Sorokin D.Y."/>
            <person name="Makarova K.S."/>
            <person name="Abbas B."/>
            <person name="Ferrer M."/>
            <person name="Golyshin P.N."/>
        </authorList>
    </citation>
    <scope>NUCLEOTIDE SEQUENCE [LARGE SCALE GENOMIC DNA]</scope>
    <source>
        <strain evidence="3">HMET1</strain>
    </source>
</reference>
<dbReference type="GO" id="GO:0006412">
    <property type="term" value="P:translation"/>
    <property type="evidence" value="ECO:0007669"/>
    <property type="project" value="UniProtKB-UniRule"/>
</dbReference>
<dbReference type="AlphaFoldDB" id="A0A1Q6DW58"/>
<dbReference type="GO" id="GO:0050566">
    <property type="term" value="F:asparaginyl-tRNA synthase (glutamine-hydrolyzing) activity"/>
    <property type="evidence" value="ECO:0007669"/>
    <property type="project" value="RHEA"/>
</dbReference>
<keyword evidence="1" id="KW-0067">ATP-binding</keyword>
<dbReference type="Gene3D" id="1.10.20.60">
    <property type="entry name" value="Glu-tRNAGln amidotransferase C subunit, N-terminal domain"/>
    <property type="match status" value="1"/>
</dbReference>
<dbReference type="STRING" id="1903181.BTN85_1096"/>
<feature type="region of interest" description="Disordered" evidence="2">
    <location>
        <begin position="70"/>
        <end position="101"/>
    </location>
</feature>
<keyword evidence="1" id="KW-0547">Nucleotide-binding</keyword>
<dbReference type="NCBIfam" id="TIGR00135">
    <property type="entry name" value="gatC"/>
    <property type="match status" value="1"/>
</dbReference>
<dbReference type="GO" id="GO:0005524">
    <property type="term" value="F:ATP binding"/>
    <property type="evidence" value="ECO:0007669"/>
    <property type="project" value="UniProtKB-KW"/>
</dbReference>
<dbReference type="GO" id="GO:0050567">
    <property type="term" value="F:glutaminyl-tRNA synthase (glutamine-hydrolyzing) activity"/>
    <property type="evidence" value="ECO:0007669"/>
    <property type="project" value="UniProtKB-UniRule"/>
</dbReference>
<comment type="caution">
    <text evidence="3">The sequence shown here is derived from an EMBL/GenBank/DDBJ whole genome shotgun (WGS) entry which is preliminary data.</text>
</comment>
<accession>A0A1Q6DW58</accession>
<dbReference type="InParanoid" id="A0A1Q6DW58"/>
<keyword evidence="4" id="KW-1185">Reference proteome</keyword>
<evidence type="ECO:0000256" key="2">
    <source>
        <dbReference type="SAM" id="MobiDB-lite"/>
    </source>
</evidence>
<comment type="catalytic activity">
    <reaction evidence="1">
        <text>L-glutamyl-tRNA(Gln) + L-glutamine + ATP + H2O = L-glutaminyl-tRNA(Gln) + L-glutamate + ADP + phosphate + H(+)</text>
        <dbReference type="Rhea" id="RHEA:17521"/>
        <dbReference type="Rhea" id="RHEA-COMP:9681"/>
        <dbReference type="Rhea" id="RHEA-COMP:9684"/>
        <dbReference type="ChEBI" id="CHEBI:15377"/>
        <dbReference type="ChEBI" id="CHEBI:15378"/>
        <dbReference type="ChEBI" id="CHEBI:29985"/>
        <dbReference type="ChEBI" id="CHEBI:30616"/>
        <dbReference type="ChEBI" id="CHEBI:43474"/>
        <dbReference type="ChEBI" id="CHEBI:58359"/>
        <dbReference type="ChEBI" id="CHEBI:78520"/>
        <dbReference type="ChEBI" id="CHEBI:78521"/>
        <dbReference type="ChEBI" id="CHEBI:456216"/>
    </reaction>
</comment>
<protein>
    <recommendedName>
        <fullName evidence="1">Aspartyl/glutamyl-tRNA(Asn/Gln) amidotransferase subunit C</fullName>
        <shortName evidence="1">Asp/Glu-ADT subunit C</shortName>
        <ecNumber evidence="1">6.3.5.-</ecNumber>
    </recommendedName>
</protein>
<comment type="catalytic activity">
    <reaction evidence="1">
        <text>L-aspartyl-tRNA(Asn) + L-glutamine + ATP + H2O = L-asparaginyl-tRNA(Asn) + L-glutamate + ADP + phosphate + 2 H(+)</text>
        <dbReference type="Rhea" id="RHEA:14513"/>
        <dbReference type="Rhea" id="RHEA-COMP:9674"/>
        <dbReference type="Rhea" id="RHEA-COMP:9677"/>
        <dbReference type="ChEBI" id="CHEBI:15377"/>
        <dbReference type="ChEBI" id="CHEBI:15378"/>
        <dbReference type="ChEBI" id="CHEBI:29985"/>
        <dbReference type="ChEBI" id="CHEBI:30616"/>
        <dbReference type="ChEBI" id="CHEBI:43474"/>
        <dbReference type="ChEBI" id="CHEBI:58359"/>
        <dbReference type="ChEBI" id="CHEBI:78515"/>
        <dbReference type="ChEBI" id="CHEBI:78516"/>
        <dbReference type="ChEBI" id="CHEBI:456216"/>
    </reaction>
</comment>
<organism evidence="3 4">
    <name type="scientific">Methanohalarchaeum thermophilum</name>
    <dbReference type="NCBI Taxonomy" id="1903181"/>
    <lineage>
        <taxon>Archaea</taxon>
        <taxon>Methanobacteriati</taxon>
        <taxon>Methanobacteriota</taxon>
        <taxon>Methanonatronarchaeia</taxon>
        <taxon>Methanonatronarchaeales</taxon>
        <taxon>Methanonatronarchaeaceae</taxon>
        <taxon>Candidatus Methanohalarchaeum</taxon>
    </lineage>
</organism>
<dbReference type="SUPFAM" id="SSF141000">
    <property type="entry name" value="Glu-tRNAGln amidotransferase C subunit"/>
    <property type="match status" value="1"/>
</dbReference>
<dbReference type="EMBL" id="MSDW01000001">
    <property type="protein sequence ID" value="OKY78599.1"/>
    <property type="molecule type" value="Genomic_DNA"/>
</dbReference>
<dbReference type="Pfam" id="PF02686">
    <property type="entry name" value="GatC"/>
    <property type="match status" value="1"/>
</dbReference>
<evidence type="ECO:0000256" key="1">
    <source>
        <dbReference type="HAMAP-Rule" id="MF_00122"/>
    </source>
</evidence>
<dbReference type="InterPro" id="IPR003837">
    <property type="entry name" value="GatC"/>
</dbReference>
<dbReference type="GO" id="GO:0016740">
    <property type="term" value="F:transferase activity"/>
    <property type="evidence" value="ECO:0007669"/>
    <property type="project" value="UniProtKB-KW"/>
</dbReference>
<evidence type="ECO:0000313" key="3">
    <source>
        <dbReference type="EMBL" id="OKY78599.1"/>
    </source>
</evidence>
<comment type="subunit">
    <text evidence="1">Heterotrimer of A, B and C subunits.</text>
</comment>
<dbReference type="HAMAP" id="MF_00122">
    <property type="entry name" value="GatC"/>
    <property type="match status" value="1"/>
</dbReference>
<comment type="similarity">
    <text evidence="1">Belongs to the GatC family.</text>
</comment>
<keyword evidence="1" id="KW-0436">Ligase</keyword>